<proteinExistence type="predicted"/>
<keyword evidence="4" id="KW-1185">Reference proteome</keyword>
<accession>A0A1N6WUX4</accession>
<name>A0A1N6WUX4_9BACI</name>
<dbReference type="RefSeq" id="WP_045852145.1">
    <property type="nucleotide sequence ID" value="NZ_FTLX01000004.1"/>
</dbReference>
<dbReference type="EMBL" id="MWSK01000004">
    <property type="protein sequence ID" value="OXS78041.1"/>
    <property type="molecule type" value="Genomic_DNA"/>
</dbReference>
<reference evidence="4" key="2">
    <citation type="submission" date="2017-03" db="EMBL/GenBank/DDBJ databases">
        <title>Bacillus sp. V-88(T) DSM27956, whole genome shotgun sequencing project.</title>
        <authorList>
            <person name="Dastager S.G."/>
            <person name="Neurgaonkar P.S."/>
            <person name="Dharne M.S."/>
        </authorList>
    </citation>
    <scope>NUCLEOTIDE SEQUENCE [LARGE SCALE GENOMIC DNA]</scope>
    <source>
        <strain evidence="4">DSM 25145</strain>
    </source>
</reference>
<reference evidence="1" key="3">
    <citation type="submission" date="2017-03" db="EMBL/GenBank/DDBJ databases">
        <authorList>
            <person name="Dastager S.G."/>
            <person name="Neurgaonkar P.S."/>
            <person name="Dharne M.S."/>
        </authorList>
    </citation>
    <scope>NUCLEOTIDE SEQUENCE</scope>
    <source>
        <strain evidence="1">DSM 25145</strain>
    </source>
</reference>
<dbReference type="AlphaFoldDB" id="A0A1N6WUX4"/>
<dbReference type="EMBL" id="FTLX01000004">
    <property type="protein sequence ID" value="SIQ93893.1"/>
    <property type="molecule type" value="Genomic_DNA"/>
</dbReference>
<organism evidence="2 3">
    <name type="scientific">Domibacillus enclensis</name>
    <dbReference type="NCBI Taxonomy" id="1017273"/>
    <lineage>
        <taxon>Bacteria</taxon>
        <taxon>Bacillati</taxon>
        <taxon>Bacillota</taxon>
        <taxon>Bacilli</taxon>
        <taxon>Bacillales</taxon>
        <taxon>Bacillaceae</taxon>
        <taxon>Domibacillus</taxon>
    </lineage>
</organism>
<dbReference type="OrthoDB" id="2389720at2"/>
<evidence type="ECO:0000313" key="2">
    <source>
        <dbReference type="EMBL" id="SIQ93893.1"/>
    </source>
</evidence>
<dbReference type="Proteomes" id="UP000186385">
    <property type="component" value="Unassembled WGS sequence"/>
</dbReference>
<evidence type="ECO:0000313" key="1">
    <source>
        <dbReference type="EMBL" id="OXS78041.1"/>
    </source>
</evidence>
<sequence length="124" mass="13996">MIATFSSLDELKQAKKAIEQLKHTYPDLFDKVVHVTGLTRALQLKYQYMGCLIMEEDSADCLPNIPYSSVLRLYKKEVQTLKNDEHIDALKQLFISFKETGYAKISLLALGRTPESLVGASSIK</sequence>
<dbReference type="Proteomes" id="UP000215545">
    <property type="component" value="Unassembled WGS sequence"/>
</dbReference>
<protein>
    <submittedName>
        <fullName evidence="2">Uncharacterized protein</fullName>
    </submittedName>
</protein>
<evidence type="ECO:0000313" key="3">
    <source>
        <dbReference type="Proteomes" id="UP000186385"/>
    </source>
</evidence>
<evidence type="ECO:0000313" key="4">
    <source>
        <dbReference type="Proteomes" id="UP000215545"/>
    </source>
</evidence>
<reference evidence="2 3" key="1">
    <citation type="submission" date="2017-01" db="EMBL/GenBank/DDBJ databases">
        <authorList>
            <person name="Mah S.A."/>
            <person name="Swanson W.J."/>
            <person name="Moy G.W."/>
            <person name="Vacquier V.D."/>
        </authorList>
    </citation>
    <scope>NUCLEOTIDE SEQUENCE [LARGE SCALE GENOMIC DNA]</scope>
    <source>
        <strain evidence="2 3">NIO-1016</strain>
    </source>
</reference>
<dbReference type="STRING" id="1017273.SAMN05443094_104286"/>
<gene>
    <name evidence="1" type="ORF">B1B05_10595</name>
    <name evidence="2" type="ORF">SAMN05443094_104286</name>
</gene>